<evidence type="ECO:0000256" key="2">
    <source>
        <dbReference type="ARBA" id="ARBA00022723"/>
    </source>
</evidence>
<keyword evidence="7" id="KW-1185">Reference proteome</keyword>
<feature type="domain" description="Cation-transporting P-type ATPase C-terminal" evidence="5">
    <location>
        <begin position="60"/>
        <end position="129"/>
    </location>
</feature>
<evidence type="ECO:0000256" key="4">
    <source>
        <dbReference type="SAM" id="Phobius"/>
    </source>
</evidence>
<proteinExistence type="predicted"/>
<evidence type="ECO:0000256" key="3">
    <source>
        <dbReference type="ARBA" id="ARBA00022842"/>
    </source>
</evidence>
<dbReference type="GO" id="GO:0046872">
    <property type="term" value="F:metal ion binding"/>
    <property type="evidence" value="ECO:0007669"/>
    <property type="project" value="UniProtKB-KW"/>
</dbReference>
<keyword evidence="2" id="KW-0479">Metal-binding</keyword>
<dbReference type="InterPro" id="IPR006068">
    <property type="entry name" value="ATPase_P-typ_cation-transptr_C"/>
</dbReference>
<comment type="caution">
    <text evidence="6">The sequence shown here is derived from an EMBL/GenBank/DDBJ whole genome shotgun (WGS) entry which is preliminary data.</text>
</comment>
<gene>
    <name evidence="6" type="primary">ATP2B2</name>
    <name evidence="6" type="ORF">TNCT_647671</name>
</gene>
<name>A0A8X6JN41_TRICU</name>
<dbReference type="GO" id="GO:0005388">
    <property type="term" value="F:P-type calcium transporter activity"/>
    <property type="evidence" value="ECO:0007669"/>
    <property type="project" value="TreeGrafter"/>
</dbReference>
<comment type="subcellular location">
    <subcellularLocation>
        <location evidence="1">Endomembrane system</location>
        <topology evidence="1">Multi-pass membrane protein</topology>
    </subcellularLocation>
</comment>
<dbReference type="PANTHER" id="PTHR24093:SF369">
    <property type="entry name" value="CALCIUM-TRANSPORTING ATPASE"/>
    <property type="match status" value="1"/>
</dbReference>
<organism evidence="6 7">
    <name type="scientific">Trichonephila clavata</name>
    <name type="common">Joro spider</name>
    <name type="synonym">Nephila clavata</name>
    <dbReference type="NCBI Taxonomy" id="2740835"/>
    <lineage>
        <taxon>Eukaryota</taxon>
        <taxon>Metazoa</taxon>
        <taxon>Ecdysozoa</taxon>
        <taxon>Arthropoda</taxon>
        <taxon>Chelicerata</taxon>
        <taxon>Arachnida</taxon>
        <taxon>Araneae</taxon>
        <taxon>Araneomorphae</taxon>
        <taxon>Entelegynae</taxon>
        <taxon>Araneoidea</taxon>
        <taxon>Nephilidae</taxon>
        <taxon>Trichonephila</taxon>
    </lineage>
</organism>
<evidence type="ECO:0000313" key="7">
    <source>
        <dbReference type="Proteomes" id="UP000887116"/>
    </source>
</evidence>
<dbReference type="SUPFAM" id="SSF81665">
    <property type="entry name" value="Calcium ATPase, transmembrane domain M"/>
    <property type="match status" value="1"/>
</dbReference>
<feature type="transmembrane region" description="Helical" evidence="4">
    <location>
        <begin position="97"/>
        <end position="120"/>
    </location>
</feature>
<sequence>MLVKLSSVKIISDASLATSVPAMPMANPTSAFLRAGPSLVPSPVTATTSQLGFNLKSMMPFTIIFNTFVMMTLFNEMNARKIHGERNIFEGLFTNPIFYSILLITTAAQVVIIQWGGYAFSTAPLTLDQ</sequence>
<dbReference type="EMBL" id="BMAO01009631">
    <property type="protein sequence ID" value="GFR32213.1"/>
    <property type="molecule type" value="Genomic_DNA"/>
</dbReference>
<reference evidence="6" key="1">
    <citation type="submission" date="2020-07" db="EMBL/GenBank/DDBJ databases">
        <title>Multicomponent nature underlies the extraordinary mechanical properties of spider dragline silk.</title>
        <authorList>
            <person name="Kono N."/>
            <person name="Nakamura H."/>
            <person name="Mori M."/>
            <person name="Yoshida Y."/>
            <person name="Ohtoshi R."/>
            <person name="Malay A.D."/>
            <person name="Moran D.A.P."/>
            <person name="Tomita M."/>
            <person name="Numata K."/>
            <person name="Arakawa K."/>
        </authorList>
    </citation>
    <scope>NUCLEOTIDE SEQUENCE</scope>
</reference>
<keyword evidence="4" id="KW-0472">Membrane</keyword>
<dbReference type="AlphaFoldDB" id="A0A8X6JN41"/>
<keyword evidence="3" id="KW-0460">Magnesium</keyword>
<dbReference type="InterPro" id="IPR023298">
    <property type="entry name" value="ATPase_P-typ_TM_dom_sf"/>
</dbReference>
<dbReference type="GO" id="GO:0005886">
    <property type="term" value="C:plasma membrane"/>
    <property type="evidence" value="ECO:0007669"/>
    <property type="project" value="TreeGrafter"/>
</dbReference>
<protein>
    <submittedName>
        <fullName evidence="6">Plasma membrane calcium-transporting ATPase 2</fullName>
    </submittedName>
</protein>
<evidence type="ECO:0000313" key="6">
    <source>
        <dbReference type="EMBL" id="GFR32213.1"/>
    </source>
</evidence>
<keyword evidence="4" id="KW-1133">Transmembrane helix</keyword>
<feature type="transmembrane region" description="Helical" evidence="4">
    <location>
        <begin position="58"/>
        <end position="76"/>
    </location>
</feature>
<dbReference type="Proteomes" id="UP000887116">
    <property type="component" value="Unassembled WGS sequence"/>
</dbReference>
<dbReference type="Gene3D" id="1.20.1110.10">
    <property type="entry name" value="Calcium-transporting ATPase, transmembrane domain"/>
    <property type="match status" value="1"/>
</dbReference>
<dbReference type="OrthoDB" id="116380at2759"/>
<evidence type="ECO:0000256" key="1">
    <source>
        <dbReference type="ARBA" id="ARBA00004127"/>
    </source>
</evidence>
<dbReference type="GO" id="GO:0012505">
    <property type="term" value="C:endomembrane system"/>
    <property type="evidence" value="ECO:0007669"/>
    <property type="project" value="UniProtKB-SubCell"/>
</dbReference>
<keyword evidence="4" id="KW-0812">Transmembrane</keyword>
<dbReference type="GO" id="GO:0051480">
    <property type="term" value="P:regulation of cytosolic calcium ion concentration"/>
    <property type="evidence" value="ECO:0007669"/>
    <property type="project" value="TreeGrafter"/>
</dbReference>
<dbReference type="Pfam" id="PF00689">
    <property type="entry name" value="Cation_ATPase_C"/>
    <property type="match status" value="1"/>
</dbReference>
<accession>A0A8X6JN41</accession>
<dbReference type="PANTHER" id="PTHR24093">
    <property type="entry name" value="CATION TRANSPORTING ATPASE"/>
    <property type="match status" value="1"/>
</dbReference>
<evidence type="ECO:0000259" key="5">
    <source>
        <dbReference type="Pfam" id="PF00689"/>
    </source>
</evidence>